<name>A0ACD1GMW9_9EURO</name>
<sequence length="98" mass="10853">MSGVSISKSYAVLLGIEGYTRTKRKVRALHEKADEAKHKLLRKRREKAEAHERGEETINKSDQPGDGVQNSAGGAEVQPESKPRTMNLPIRQKSFPAA</sequence>
<dbReference type="EMBL" id="KZ825313">
    <property type="protein sequence ID" value="RAH50623.1"/>
    <property type="molecule type" value="Genomic_DNA"/>
</dbReference>
<evidence type="ECO:0000313" key="1">
    <source>
        <dbReference type="EMBL" id="RAH50623.1"/>
    </source>
</evidence>
<proteinExistence type="predicted"/>
<reference evidence="1" key="1">
    <citation type="submission" date="2018-02" db="EMBL/GenBank/DDBJ databases">
        <title>The genomes of Aspergillus section Nigri reveals drivers in fungal speciation.</title>
        <authorList>
            <consortium name="DOE Joint Genome Institute"/>
            <person name="Vesth T.C."/>
            <person name="Nybo J."/>
            <person name="Theobald S."/>
            <person name="Brandl J."/>
            <person name="Frisvad J.C."/>
            <person name="Nielsen K.F."/>
            <person name="Lyhne E.K."/>
            <person name="Kogle M.E."/>
            <person name="Kuo A."/>
            <person name="Riley R."/>
            <person name="Clum A."/>
            <person name="Nolan M."/>
            <person name="Lipzen A."/>
            <person name="Salamov A."/>
            <person name="Henrissat B."/>
            <person name="Wiebenga A."/>
            <person name="De vries R.P."/>
            <person name="Grigoriev I.V."/>
            <person name="Mortensen U.H."/>
            <person name="Andersen M.R."/>
            <person name="Baker S.E."/>
        </authorList>
    </citation>
    <scope>NUCLEOTIDE SEQUENCE</scope>
    <source>
        <strain evidence="1">CBS 621.78</strain>
    </source>
</reference>
<gene>
    <name evidence="1" type="ORF">BO95DRAFT_438414</name>
</gene>
<protein>
    <submittedName>
        <fullName evidence="1">Uncharacterized protein</fullName>
    </submittedName>
</protein>
<dbReference type="Proteomes" id="UP000249057">
    <property type="component" value="Unassembled WGS sequence"/>
</dbReference>
<keyword evidence="2" id="KW-1185">Reference proteome</keyword>
<organism evidence="1 2">
    <name type="scientific">Aspergillus brunneoviolaceus CBS 621.78</name>
    <dbReference type="NCBI Taxonomy" id="1450534"/>
    <lineage>
        <taxon>Eukaryota</taxon>
        <taxon>Fungi</taxon>
        <taxon>Dikarya</taxon>
        <taxon>Ascomycota</taxon>
        <taxon>Pezizomycotina</taxon>
        <taxon>Eurotiomycetes</taxon>
        <taxon>Eurotiomycetidae</taxon>
        <taxon>Eurotiales</taxon>
        <taxon>Aspergillaceae</taxon>
        <taxon>Aspergillus</taxon>
        <taxon>Aspergillus subgen. Circumdati</taxon>
    </lineage>
</organism>
<accession>A0ACD1GMW9</accession>
<evidence type="ECO:0000313" key="2">
    <source>
        <dbReference type="Proteomes" id="UP000249057"/>
    </source>
</evidence>